<feature type="compositionally biased region" description="Low complexity" evidence="1">
    <location>
        <begin position="607"/>
        <end position="641"/>
    </location>
</feature>
<name>A0A3N4KUA7_9PEZI</name>
<evidence type="ECO:0000313" key="2">
    <source>
        <dbReference type="EMBL" id="RPB13078.1"/>
    </source>
</evidence>
<protein>
    <submittedName>
        <fullName evidence="2">Uncharacterized protein</fullName>
    </submittedName>
</protein>
<feature type="region of interest" description="Disordered" evidence="1">
    <location>
        <begin position="1"/>
        <end position="31"/>
    </location>
</feature>
<reference evidence="2 3" key="1">
    <citation type="journal article" date="2018" name="Nat. Ecol. Evol.">
        <title>Pezizomycetes genomes reveal the molecular basis of ectomycorrhizal truffle lifestyle.</title>
        <authorList>
            <person name="Murat C."/>
            <person name="Payen T."/>
            <person name="Noel B."/>
            <person name="Kuo A."/>
            <person name="Morin E."/>
            <person name="Chen J."/>
            <person name="Kohler A."/>
            <person name="Krizsan K."/>
            <person name="Balestrini R."/>
            <person name="Da Silva C."/>
            <person name="Montanini B."/>
            <person name="Hainaut M."/>
            <person name="Levati E."/>
            <person name="Barry K.W."/>
            <person name="Belfiori B."/>
            <person name="Cichocki N."/>
            <person name="Clum A."/>
            <person name="Dockter R.B."/>
            <person name="Fauchery L."/>
            <person name="Guy J."/>
            <person name="Iotti M."/>
            <person name="Le Tacon F."/>
            <person name="Lindquist E.A."/>
            <person name="Lipzen A."/>
            <person name="Malagnac F."/>
            <person name="Mello A."/>
            <person name="Molinier V."/>
            <person name="Miyauchi S."/>
            <person name="Poulain J."/>
            <person name="Riccioni C."/>
            <person name="Rubini A."/>
            <person name="Sitrit Y."/>
            <person name="Splivallo R."/>
            <person name="Traeger S."/>
            <person name="Wang M."/>
            <person name="Zifcakova L."/>
            <person name="Wipf D."/>
            <person name="Zambonelli A."/>
            <person name="Paolocci F."/>
            <person name="Nowrousian M."/>
            <person name="Ottonello S."/>
            <person name="Baldrian P."/>
            <person name="Spatafora J.W."/>
            <person name="Henrissat B."/>
            <person name="Nagy L.G."/>
            <person name="Aury J.M."/>
            <person name="Wincker P."/>
            <person name="Grigoriev I.V."/>
            <person name="Bonfante P."/>
            <person name="Martin F.M."/>
        </authorList>
    </citation>
    <scope>NUCLEOTIDE SEQUENCE [LARGE SCALE GENOMIC DNA]</scope>
    <source>
        <strain evidence="2 3">CCBAS932</strain>
    </source>
</reference>
<dbReference type="EMBL" id="ML119125">
    <property type="protein sequence ID" value="RPB13078.1"/>
    <property type="molecule type" value="Genomic_DNA"/>
</dbReference>
<gene>
    <name evidence="2" type="ORF">P167DRAFT_545088</name>
</gene>
<dbReference type="AlphaFoldDB" id="A0A3N4KUA7"/>
<feature type="compositionally biased region" description="Polar residues" evidence="1">
    <location>
        <begin position="549"/>
        <end position="558"/>
    </location>
</feature>
<feature type="compositionally biased region" description="Low complexity" evidence="1">
    <location>
        <begin position="1"/>
        <end position="27"/>
    </location>
</feature>
<evidence type="ECO:0000313" key="3">
    <source>
        <dbReference type="Proteomes" id="UP000277580"/>
    </source>
</evidence>
<keyword evidence="3" id="KW-1185">Reference proteome</keyword>
<proteinExistence type="predicted"/>
<dbReference type="Proteomes" id="UP000277580">
    <property type="component" value="Unassembled WGS sequence"/>
</dbReference>
<feature type="compositionally biased region" description="Low complexity" evidence="1">
    <location>
        <begin position="586"/>
        <end position="597"/>
    </location>
</feature>
<organism evidence="2 3">
    <name type="scientific">Morchella conica CCBAS932</name>
    <dbReference type="NCBI Taxonomy" id="1392247"/>
    <lineage>
        <taxon>Eukaryota</taxon>
        <taxon>Fungi</taxon>
        <taxon>Dikarya</taxon>
        <taxon>Ascomycota</taxon>
        <taxon>Pezizomycotina</taxon>
        <taxon>Pezizomycetes</taxon>
        <taxon>Pezizales</taxon>
        <taxon>Morchellaceae</taxon>
        <taxon>Morchella</taxon>
    </lineage>
</organism>
<accession>A0A3N4KUA7</accession>
<dbReference type="InParanoid" id="A0A3N4KUA7"/>
<dbReference type="OrthoDB" id="5358829at2759"/>
<evidence type="ECO:0000256" key="1">
    <source>
        <dbReference type="SAM" id="MobiDB-lite"/>
    </source>
</evidence>
<feature type="region of interest" description="Disordered" evidence="1">
    <location>
        <begin position="546"/>
        <end position="658"/>
    </location>
</feature>
<sequence>MSQRTRSASAAAAHAAMEATTATTTSSPNPQGVAELEMEKVRAVGDLELEYVAWSLPKTEPGEKRGRTKSAVITPLALFEPGSYFLKSSGGSESSWLKKRCSQFHSTLSTRCVRDIKRDFSWKLYGTCCNPDTGAESHFVRIKFLTAAADESFSAIIDLLNALAAKRFLQSSRKEKVHPFGIGFDCGVQKSKERLYIISNCAKQTPYLRRVAVDFEVLIDNEWKRLDATVDRIGFATYKSAPKSSVLAASTLDAISFKDDAYLRFARVTLRFGEQAERTVLDIGRGFEPALVYGKTSTILTMNRARVRTCEGSKVSVPVRSQVRLVFTDMKESRSRSGTFRRNSGGKHSASEAEKVLALLKKTVALAGVNTLGLEDDLEDDAIFQMNIQRLVTEPGYAIREKGEAQAARMNLSNHFKNSTLFLVPCYESNGVNLILQSRSGEYVLRQYINGPVRFIGSITSNCFAGPKFSTLVKHQHEYSGMGKVTYMFETQETDATSLVEILVSIIEKLHMFHTTVTSSTPNHVPSLPPSLPRIPAIPSIHLSRAGTVATTRNNSTRKPPAPSEISIPPIPVLARSAQPPPPVSEPEQPAQAPQPVYKVPRKPVPTSAHSRSVSSSTSGSTLGSTSVGTSGSTSITSSSSQPVRTLAPQRDPSALPGGRVYELRAATLKKVITTAGLQGTVQAVSTTGRVR</sequence>